<dbReference type="GO" id="GO:0003676">
    <property type="term" value="F:nucleic acid binding"/>
    <property type="evidence" value="ECO:0007669"/>
    <property type="project" value="InterPro"/>
</dbReference>
<evidence type="ECO:0000313" key="2">
    <source>
        <dbReference type="Proteomes" id="UP000887159"/>
    </source>
</evidence>
<dbReference type="Proteomes" id="UP000887159">
    <property type="component" value="Unassembled WGS sequence"/>
</dbReference>
<reference evidence="1" key="1">
    <citation type="submission" date="2020-08" db="EMBL/GenBank/DDBJ databases">
        <title>Multicomponent nature underlies the extraordinary mechanical properties of spider dragline silk.</title>
        <authorList>
            <person name="Kono N."/>
            <person name="Nakamura H."/>
            <person name="Mori M."/>
            <person name="Yoshida Y."/>
            <person name="Ohtoshi R."/>
            <person name="Malay A.D."/>
            <person name="Moran D.A.P."/>
            <person name="Tomita M."/>
            <person name="Numata K."/>
            <person name="Arakawa K."/>
        </authorList>
    </citation>
    <scope>NUCLEOTIDE SEQUENCE</scope>
</reference>
<accession>A0A8X6S755</accession>
<dbReference type="Gene3D" id="3.30.420.10">
    <property type="entry name" value="Ribonuclease H-like superfamily/Ribonuclease H"/>
    <property type="match status" value="1"/>
</dbReference>
<dbReference type="AlphaFoldDB" id="A0A8X6S755"/>
<sequence>MAVAHCTASTAEIRAAVGTTVTQQTVRSQLLQRQLRARHPVACIPLTSSHCHLRRKWCQARVHWRMEWNSVVFSDGSRFCLGARDIRVLVGRRPRERLPSNCPRPRHIDPTPGVMV</sequence>
<dbReference type="EMBL" id="BMAU01021243">
    <property type="protein sequence ID" value="GFY04107.1"/>
    <property type="molecule type" value="Genomic_DNA"/>
</dbReference>
<keyword evidence="2" id="KW-1185">Reference proteome</keyword>
<organism evidence="1 2">
    <name type="scientific">Trichonephila clavipes</name>
    <name type="common">Golden silk orbweaver</name>
    <name type="synonym">Nephila clavipes</name>
    <dbReference type="NCBI Taxonomy" id="2585209"/>
    <lineage>
        <taxon>Eukaryota</taxon>
        <taxon>Metazoa</taxon>
        <taxon>Ecdysozoa</taxon>
        <taxon>Arthropoda</taxon>
        <taxon>Chelicerata</taxon>
        <taxon>Arachnida</taxon>
        <taxon>Araneae</taxon>
        <taxon>Araneomorphae</taxon>
        <taxon>Entelegynae</taxon>
        <taxon>Araneoidea</taxon>
        <taxon>Nephilidae</taxon>
        <taxon>Trichonephila</taxon>
    </lineage>
</organism>
<gene>
    <name evidence="1" type="primary">tc1a_2</name>
    <name evidence="1" type="ORF">TNCV_1198851</name>
</gene>
<evidence type="ECO:0000313" key="1">
    <source>
        <dbReference type="EMBL" id="GFY04107.1"/>
    </source>
</evidence>
<dbReference type="InterPro" id="IPR036397">
    <property type="entry name" value="RNaseH_sf"/>
</dbReference>
<proteinExistence type="predicted"/>
<comment type="caution">
    <text evidence="1">The sequence shown here is derived from an EMBL/GenBank/DDBJ whole genome shotgun (WGS) entry which is preliminary data.</text>
</comment>
<protein>
    <submittedName>
        <fullName evidence="1">Transposable element Tc1 transposase</fullName>
    </submittedName>
</protein>
<name>A0A8X6S755_TRICX</name>